<comment type="subcellular location">
    <subcellularLocation>
        <location evidence="1">Membrane</location>
        <topology evidence="1">Multi-pass membrane protein</topology>
    </subcellularLocation>
</comment>
<sequence length="159" mass="17862">MQPGFLTVTIPEDFKYVGAVGVLNLWLLVKQHLDIMYWRGKTGIKYPQMYAEKAEMEASRDAHLFNCAQRCHQNTLENMPFVYVTAIVTGLRYPKLSAALTGAWVIGKWAFTFGYATGEPENRFNKIYAIGGLSLVASGLISTYISLDWLLGDLVRGLF</sequence>
<feature type="transmembrane region" description="Helical" evidence="5">
    <location>
        <begin position="127"/>
        <end position="147"/>
    </location>
</feature>
<proteinExistence type="predicted"/>
<comment type="caution">
    <text evidence="6">The sequence shown here is derived from an EMBL/GenBank/DDBJ whole genome shotgun (WGS) entry which is preliminary data.</text>
</comment>
<dbReference type="GO" id="GO:0005635">
    <property type="term" value="C:nuclear envelope"/>
    <property type="evidence" value="ECO:0007669"/>
    <property type="project" value="TreeGrafter"/>
</dbReference>
<dbReference type="SUPFAM" id="SSF161084">
    <property type="entry name" value="MAPEG domain-like"/>
    <property type="match status" value="1"/>
</dbReference>
<dbReference type="InterPro" id="IPR050997">
    <property type="entry name" value="MAPEG"/>
</dbReference>
<evidence type="ECO:0000256" key="3">
    <source>
        <dbReference type="ARBA" id="ARBA00022989"/>
    </source>
</evidence>
<keyword evidence="2 5" id="KW-0812">Transmembrane</keyword>
<dbReference type="Pfam" id="PF01124">
    <property type="entry name" value="MAPEG"/>
    <property type="match status" value="1"/>
</dbReference>
<evidence type="ECO:0000256" key="5">
    <source>
        <dbReference type="SAM" id="Phobius"/>
    </source>
</evidence>
<dbReference type="GO" id="GO:0004364">
    <property type="term" value="F:glutathione transferase activity"/>
    <property type="evidence" value="ECO:0007669"/>
    <property type="project" value="TreeGrafter"/>
</dbReference>
<evidence type="ECO:0000313" key="6">
    <source>
        <dbReference type="EMBL" id="TEB38950.1"/>
    </source>
</evidence>
<evidence type="ECO:0000313" key="7">
    <source>
        <dbReference type="Proteomes" id="UP000298030"/>
    </source>
</evidence>
<dbReference type="EMBL" id="QPFP01000002">
    <property type="protein sequence ID" value="TEB38950.1"/>
    <property type="molecule type" value="Genomic_DNA"/>
</dbReference>
<dbReference type="GO" id="GO:0004602">
    <property type="term" value="F:glutathione peroxidase activity"/>
    <property type="evidence" value="ECO:0007669"/>
    <property type="project" value="TreeGrafter"/>
</dbReference>
<dbReference type="PANTHER" id="PTHR10250">
    <property type="entry name" value="MICROSOMAL GLUTATHIONE S-TRANSFERASE"/>
    <property type="match status" value="1"/>
</dbReference>
<organism evidence="6 7">
    <name type="scientific">Coprinellus micaceus</name>
    <name type="common">Glistening ink-cap mushroom</name>
    <name type="synonym">Coprinus micaceus</name>
    <dbReference type="NCBI Taxonomy" id="71717"/>
    <lineage>
        <taxon>Eukaryota</taxon>
        <taxon>Fungi</taxon>
        <taxon>Dikarya</taxon>
        <taxon>Basidiomycota</taxon>
        <taxon>Agaricomycotina</taxon>
        <taxon>Agaricomycetes</taxon>
        <taxon>Agaricomycetidae</taxon>
        <taxon>Agaricales</taxon>
        <taxon>Agaricineae</taxon>
        <taxon>Psathyrellaceae</taxon>
        <taxon>Coprinellus</taxon>
    </lineage>
</organism>
<evidence type="ECO:0008006" key="8">
    <source>
        <dbReference type="Google" id="ProtNLM"/>
    </source>
</evidence>
<dbReference type="AlphaFoldDB" id="A0A4Y7TXQ6"/>
<dbReference type="Proteomes" id="UP000298030">
    <property type="component" value="Unassembled WGS sequence"/>
</dbReference>
<keyword evidence="4 5" id="KW-0472">Membrane</keyword>
<keyword evidence="3 5" id="KW-1133">Transmembrane helix</keyword>
<reference evidence="6 7" key="1">
    <citation type="journal article" date="2019" name="Nat. Ecol. Evol.">
        <title>Megaphylogeny resolves global patterns of mushroom evolution.</title>
        <authorList>
            <person name="Varga T."/>
            <person name="Krizsan K."/>
            <person name="Foldi C."/>
            <person name="Dima B."/>
            <person name="Sanchez-Garcia M."/>
            <person name="Sanchez-Ramirez S."/>
            <person name="Szollosi G.J."/>
            <person name="Szarkandi J.G."/>
            <person name="Papp V."/>
            <person name="Albert L."/>
            <person name="Andreopoulos W."/>
            <person name="Angelini C."/>
            <person name="Antonin V."/>
            <person name="Barry K.W."/>
            <person name="Bougher N.L."/>
            <person name="Buchanan P."/>
            <person name="Buyck B."/>
            <person name="Bense V."/>
            <person name="Catcheside P."/>
            <person name="Chovatia M."/>
            <person name="Cooper J."/>
            <person name="Damon W."/>
            <person name="Desjardin D."/>
            <person name="Finy P."/>
            <person name="Geml J."/>
            <person name="Haridas S."/>
            <person name="Hughes K."/>
            <person name="Justo A."/>
            <person name="Karasinski D."/>
            <person name="Kautmanova I."/>
            <person name="Kiss B."/>
            <person name="Kocsube S."/>
            <person name="Kotiranta H."/>
            <person name="LaButti K.M."/>
            <person name="Lechner B.E."/>
            <person name="Liimatainen K."/>
            <person name="Lipzen A."/>
            <person name="Lukacs Z."/>
            <person name="Mihaltcheva S."/>
            <person name="Morgado L.N."/>
            <person name="Niskanen T."/>
            <person name="Noordeloos M.E."/>
            <person name="Ohm R.A."/>
            <person name="Ortiz-Santana B."/>
            <person name="Ovrebo C."/>
            <person name="Racz N."/>
            <person name="Riley R."/>
            <person name="Savchenko A."/>
            <person name="Shiryaev A."/>
            <person name="Soop K."/>
            <person name="Spirin V."/>
            <person name="Szebenyi C."/>
            <person name="Tomsovsky M."/>
            <person name="Tulloss R.E."/>
            <person name="Uehling J."/>
            <person name="Grigoriev I.V."/>
            <person name="Vagvolgyi C."/>
            <person name="Papp T."/>
            <person name="Martin F.M."/>
            <person name="Miettinen O."/>
            <person name="Hibbett D.S."/>
            <person name="Nagy L.G."/>
        </authorList>
    </citation>
    <scope>NUCLEOTIDE SEQUENCE [LARGE SCALE GENOMIC DNA]</scope>
    <source>
        <strain evidence="6 7">FP101781</strain>
    </source>
</reference>
<keyword evidence="7" id="KW-1185">Reference proteome</keyword>
<evidence type="ECO:0000256" key="4">
    <source>
        <dbReference type="ARBA" id="ARBA00023136"/>
    </source>
</evidence>
<dbReference type="InterPro" id="IPR001129">
    <property type="entry name" value="Membr-assoc_MAPEG"/>
</dbReference>
<accession>A0A4Y7TXQ6</accession>
<dbReference type="OrthoDB" id="410651at2759"/>
<evidence type="ECO:0000256" key="2">
    <source>
        <dbReference type="ARBA" id="ARBA00022692"/>
    </source>
</evidence>
<evidence type="ECO:0000256" key="1">
    <source>
        <dbReference type="ARBA" id="ARBA00004141"/>
    </source>
</evidence>
<dbReference type="PANTHER" id="PTHR10250:SF26">
    <property type="entry name" value="GLUTATHIONE S-TRANSFERASE 3, MITOCHONDRIAL"/>
    <property type="match status" value="1"/>
</dbReference>
<dbReference type="STRING" id="71717.A0A4Y7TXQ6"/>
<name>A0A4Y7TXQ6_COPMI</name>
<dbReference type="GO" id="GO:0005783">
    <property type="term" value="C:endoplasmic reticulum"/>
    <property type="evidence" value="ECO:0007669"/>
    <property type="project" value="TreeGrafter"/>
</dbReference>
<protein>
    <recommendedName>
        <fullName evidence="8">Membrane-associated proteins in eicosanoid and glutathione metabolism</fullName>
    </recommendedName>
</protein>
<gene>
    <name evidence="6" type="ORF">FA13DRAFT_1724892</name>
</gene>
<dbReference type="Gene3D" id="1.20.120.550">
    <property type="entry name" value="Membrane associated eicosanoid/glutathione metabolism-like domain"/>
    <property type="match status" value="1"/>
</dbReference>
<dbReference type="InterPro" id="IPR023352">
    <property type="entry name" value="MAPEG-like_dom_sf"/>
</dbReference>
<dbReference type="GO" id="GO:0016020">
    <property type="term" value="C:membrane"/>
    <property type="evidence" value="ECO:0007669"/>
    <property type="project" value="UniProtKB-SubCell"/>
</dbReference>